<sequence>MDEQPEPRPYLAEWWPRVGATLLDGVIITVAALVADAVATASGGSDDTVGAVFFLAWLVLGSAYVAGTMARKGKHNGQTIGKQAAGIRVVRDDGRPIRLGFAVVREVLLKYIVANLVFGIGWIVDSVWPLGDKENRAIHDMIVKSHVVSTQPRQPQIVRPQPARPPVARPALAPPIARHVDAAQRTQAGIAAAVERAELPYTAVSQEIGSLVAELQRSAMRAQLLYEALADTPVAAVEQRLASVGELEQPELSLALREQLIAQRRMQEQLRRYDGEMERMVVELDTIRANLVSTAASGDAQNQERLAERVRSLRDEMSAVSEGMDAGYGAD</sequence>
<accession>A0A9X3S5Z6</accession>
<dbReference type="InterPro" id="IPR051791">
    <property type="entry name" value="Pra-immunoreactive"/>
</dbReference>
<protein>
    <submittedName>
        <fullName evidence="8">RDD family protein</fullName>
    </submittedName>
</protein>
<keyword evidence="2" id="KW-1003">Cell membrane</keyword>
<evidence type="ECO:0000256" key="5">
    <source>
        <dbReference type="ARBA" id="ARBA00023136"/>
    </source>
</evidence>
<keyword evidence="9" id="KW-1185">Reference proteome</keyword>
<evidence type="ECO:0000259" key="7">
    <source>
        <dbReference type="Pfam" id="PF06271"/>
    </source>
</evidence>
<dbReference type="InterPro" id="IPR010432">
    <property type="entry name" value="RDD"/>
</dbReference>
<evidence type="ECO:0000256" key="2">
    <source>
        <dbReference type="ARBA" id="ARBA00022475"/>
    </source>
</evidence>
<evidence type="ECO:0000256" key="3">
    <source>
        <dbReference type="ARBA" id="ARBA00022692"/>
    </source>
</evidence>
<evidence type="ECO:0000313" key="9">
    <source>
        <dbReference type="Proteomes" id="UP001149140"/>
    </source>
</evidence>
<evidence type="ECO:0000256" key="6">
    <source>
        <dbReference type="SAM" id="Phobius"/>
    </source>
</evidence>
<keyword evidence="5 6" id="KW-0472">Membrane</keyword>
<name>A0A9X3S5Z6_9ACTN</name>
<feature type="domain" description="RDD" evidence="7">
    <location>
        <begin position="12"/>
        <end position="143"/>
    </location>
</feature>
<keyword evidence="4 6" id="KW-1133">Transmembrane helix</keyword>
<evidence type="ECO:0000256" key="4">
    <source>
        <dbReference type="ARBA" id="ARBA00022989"/>
    </source>
</evidence>
<evidence type="ECO:0000313" key="8">
    <source>
        <dbReference type="EMBL" id="MDA0166112.1"/>
    </source>
</evidence>
<keyword evidence="3 6" id="KW-0812">Transmembrane</keyword>
<comment type="caution">
    <text evidence="8">The sequence shown here is derived from an EMBL/GenBank/DDBJ whole genome shotgun (WGS) entry which is preliminary data.</text>
</comment>
<dbReference type="PANTHER" id="PTHR36115">
    <property type="entry name" value="PROLINE-RICH ANTIGEN HOMOLOG-RELATED"/>
    <property type="match status" value="1"/>
</dbReference>
<proteinExistence type="predicted"/>
<dbReference type="EMBL" id="JAPDOD010000058">
    <property type="protein sequence ID" value="MDA0166112.1"/>
    <property type="molecule type" value="Genomic_DNA"/>
</dbReference>
<feature type="transmembrane region" description="Helical" evidence="6">
    <location>
        <begin position="21"/>
        <end position="42"/>
    </location>
</feature>
<feature type="transmembrane region" description="Helical" evidence="6">
    <location>
        <begin position="108"/>
        <end position="128"/>
    </location>
</feature>
<feature type="transmembrane region" description="Helical" evidence="6">
    <location>
        <begin position="48"/>
        <end position="66"/>
    </location>
</feature>
<comment type="subcellular location">
    <subcellularLocation>
        <location evidence="1">Cell membrane</location>
        <topology evidence="1">Multi-pass membrane protein</topology>
    </subcellularLocation>
</comment>
<reference evidence="8" key="1">
    <citation type="submission" date="2022-10" db="EMBL/GenBank/DDBJ databases">
        <title>The WGS of Solirubrobacter ginsenosidimutans DSM 21036.</title>
        <authorList>
            <person name="Jiang Z."/>
        </authorList>
    </citation>
    <scope>NUCLEOTIDE SEQUENCE</scope>
    <source>
        <strain evidence="8">DSM 21036</strain>
    </source>
</reference>
<dbReference type="GO" id="GO:0005886">
    <property type="term" value="C:plasma membrane"/>
    <property type="evidence" value="ECO:0007669"/>
    <property type="project" value="UniProtKB-SubCell"/>
</dbReference>
<gene>
    <name evidence="8" type="ORF">OM076_37960</name>
</gene>
<dbReference type="AlphaFoldDB" id="A0A9X3S5Z6"/>
<organism evidence="8 9">
    <name type="scientific">Solirubrobacter ginsenosidimutans</name>
    <dbReference type="NCBI Taxonomy" id="490573"/>
    <lineage>
        <taxon>Bacteria</taxon>
        <taxon>Bacillati</taxon>
        <taxon>Actinomycetota</taxon>
        <taxon>Thermoleophilia</taxon>
        <taxon>Solirubrobacterales</taxon>
        <taxon>Solirubrobacteraceae</taxon>
        <taxon>Solirubrobacter</taxon>
    </lineage>
</organism>
<dbReference type="Proteomes" id="UP001149140">
    <property type="component" value="Unassembled WGS sequence"/>
</dbReference>
<evidence type="ECO:0000256" key="1">
    <source>
        <dbReference type="ARBA" id="ARBA00004651"/>
    </source>
</evidence>
<dbReference type="Pfam" id="PF06271">
    <property type="entry name" value="RDD"/>
    <property type="match status" value="1"/>
</dbReference>
<dbReference type="RefSeq" id="WP_270045372.1">
    <property type="nucleotide sequence ID" value="NZ_JAPDOD010000058.1"/>
</dbReference>